<comment type="similarity">
    <text evidence="1">Belongs to the MTFR1 family.</text>
</comment>
<dbReference type="OrthoDB" id="2133332at2759"/>
<dbReference type="RefSeq" id="XP_009015813.1">
    <property type="nucleotide sequence ID" value="XM_009017565.1"/>
</dbReference>
<dbReference type="GeneID" id="20198830"/>
<dbReference type="EMBL" id="AMQM01000635">
    <property type="status" value="NOT_ANNOTATED_CDS"/>
    <property type="molecule type" value="Genomic_DNA"/>
</dbReference>
<dbReference type="CTD" id="20198830"/>
<dbReference type="EMBL" id="KB096324">
    <property type="protein sequence ID" value="ESO06445.1"/>
    <property type="molecule type" value="Genomic_DNA"/>
</dbReference>
<evidence type="ECO:0000313" key="5">
    <source>
        <dbReference type="Proteomes" id="UP000015101"/>
    </source>
</evidence>
<dbReference type="InParanoid" id="T1EQI0"/>
<evidence type="ECO:0000256" key="1">
    <source>
        <dbReference type="ARBA" id="ARBA00005807"/>
    </source>
</evidence>
<keyword evidence="5" id="KW-1185">Reference proteome</keyword>
<evidence type="ECO:0000256" key="2">
    <source>
        <dbReference type="SAM" id="MobiDB-lite"/>
    </source>
</evidence>
<sequence length="147" mass="15717">MTELLKGMKDVKLRQVARSPGGTPFRPKTKPHETGNDLGSFLSRALKRKFASTRNTSPDRNDDSTDASNSSSSSCWSPCKNVGLSDSSCSGGAGSSDVEGSVAADSNKENSRPVIASNVLRPKSEFHLMKTSLSSLTVVREPVEELE</sequence>
<dbReference type="InterPro" id="IPR007972">
    <property type="entry name" value="Mtfr1"/>
</dbReference>
<accession>T1EQI0</accession>
<dbReference type="HOGENOM" id="CLU_1770078_0_0_1"/>
<dbReference type="KEGG" id="hro:HELRODRAFT_160617"/>
<organism evidence="4 5">
    <name type="scientific">Helobdella robusta</name>
    <name type="common">Californian leech</name>
    <dbReference type="NCBI Taxonomy" id="6412"/>
    <lineage>
        <taxon>Eukaryota</taxon>
        <taxon>Metazoa</taxon>
        <taxon>Spiralia</taxon>
        <taxon>Lophotrochozoa</taxon>
        <taxon>Annelida</taxon>
        <taxon>Clitellata</taxon>
        <taxon>Hirudinea</taxon>
        <taxon>Rhynchobdellida</taxon>
        <taxon>Glossiphoniidae</taxon>
        <taxon>Helobdella</taxon>
    </lineage>
</organism>
<feature type="region of interest" description="Disordered" evidence="2">
    <location>
        <begin position="1"/>
        <end position="117"/>
    </location>
</feature>
<evidence type="ECO:0000313" key="4">
    <source>
        <dbReference type="EnsemblMetazoa" id="HelroP160617"/>
    </source>
</evidence>
<dbReference type="Proteomes" id="UP000015101">
    <property type="component" value="Unassembled WGS sequence"/>
</dbReference>
<reference evidence="4" key="3">
    <citation type="submission" date="2015-06" db="UniProtKB">
        <authorList>
            <consortium name="EnsemblMetazoa"/>
        </authorList>
    </citation>
    <scope>IDENTIFICATION</scope>
</reference>
<proteinExistence type="inferred from homology"/>
<evidence type="ECO:0000313" key="3">
    <source>
        <dbReference type="EMBL" id="ESO06445.1"/>
    </source>
</evidence>
<dbReference type="PANTHER" id="PTHR14215:SF0">
    <property type="entry name" value="WH2 DOMAIN-CONTAINING PROTEIN"/>
    <property type="match status" value="1"/>
</dbReference>
<dbReference type="AlphaFoldDB" id="T1EQI0"/>
<reference evidence="5" key="1">
    <citation type="submission" date="2012-12" db="EMBL/GenBank/DDBJ databases">
        <authorList>
            <person name="Hellsten U."/>
            <person name="Grimwood J."/>
            <person name="Chapman J.A."/>
            <person name="Shapiro H."/>
            <person name="Aerts A."/>
            <person name="Otillar R.P."/>
            <person name="Terry A.Y."/>
            <person name="Boore J.L."/>
            <person name="Simakov O."/>
            <person name="Marletaz F."/>
            <person name="Cho S.-J."/>
            <person name="Edsinger-Gonzales E."/>
            <person name="Havlak P."/>
            <person name="Kuo D.-H."/>
            <person name="Larsson T."/>
            <person name="Lv J."/>
            <person name="Arendt D."/>
            <person name="Savage R."/>
            <person name="Osoegawa K."/>
            <person name="de Jong P."/>
            <person name="Lindberg D.R."/>
            <person name="Seaver E.C."/>
            <person name="Weisblat D.A."/>
            <person name="Putnam N.H."/>
            <person name="Grigoriev I.V."/>
            <person name="Rokhsar D.S."/>
        </authorList>
    </citation>
    <scope>NUCLEOTIDE SEQUENCE</scope>
</reference>
<feature type="compositionally biased region" description="Low complexity" evidence="2">
    <location>
        <begin position="66"/>
        <end position="90"/>
    </location>
</feature>
<feature type="compositionally biased region" description="Basic and acidic residues" evidence="2">
    <location>
        <begin position="1"/>
        <end position="13"/>
    </location>
</feature>
<name>T1EQI0_HELRO</name>
<dbReference type="EnsemblMetazoa" id="HelroT160617">
    <property type="protein sequence ID" value="HelroP160617"/>
    <property type="gene ID" value="HelroG160617"/>
</dbReference>
<reference evidence="3 5" key="2">
    <citation type="journal article" date="2013" name="Nature">
        <title>Insights into bilaterian evolution from three spiralian genomes.</title>
        <authorList>
            <person name="Simakov O."/>
            <person name="Marletaz F."/>
            <person name="Cho S.J."/>
            <person name="Edsinger-Gonzales E."/>
            <person name="Havlak P."/>
            <person name="Hellsten U."/>
            <person name="Kuo D.H."/>
            <person name="Larsson T."/>
            <person name="Lv J."/>
            <person name="Arendt D."/>
            <person name="Savage R."/>
            <person name="Osoegawa K."/>
            <person name="de Jong P."/>
            <person name="Grimwood J."/>
            <person name="Chapman J.A."/>
            <person name="Shapiro H."/>
            <person name="Aerts A."/>
            <person name="Otillar R.P."/>
            <person name="Terry A.Y."/>
            <person name="Boore J.L."/>
            <person name="Grigoriev I.V."/>
            <person name="Lindberg D.R."/>
            <person name="Seaver E.C."/>
            <person name="Weisblat D.A."/>
            <person name="Putnam N.H."/>
            <person name="Rokhsar D.S."/>
        </authorList>
    </citation>
    <scope>NUCLEOTIDE SEQUENCE</scope>
</reference>
<protein>
    <submittedName>
        <fullName evidence="3 4">Uncharacterized protein</fullName>
    </submittedName>
</protein>
<gene>
    <name evidence="4" type="primary">20198830</name>
    <name evidence="3" type="ORF">HELRODRAFT_160617</name>
</gene>
<dbReference type="PANTHER" id="PTHR14215">
    <property type="entry name" value="PROTEIN OF UNKNOWN FUNCTION DUF729"/>
    <property type="match status" value="1"/>
</dbReference>